<keyword evidence="1" id="KW-1133">Transmembrane helix</keyword>
<dbReference type="AlphaFoldDB" id="A0A0V1MTD9"/>
<reference evidence="2 3" key="1">
    <citation type="submission" date="2015-01" db="EMBL/GenBank/DDBJ databases">
        <title>Evolution of Trichinella species and genotypes.</title>
        <authorList>
            <person name="Korhonen P.K."/>
            <person name="Edoardo P."/>
            <person name="Giuseppe L.R."/>
            <person name="Gasser R.B."/>
        </authorList>
    </citation>
    <scope>NUCLEOTIDE SEQUENCE [LARGE SCALE GENOMIC DNA]</scope>
    <source>
        <strain evidence="2">ISS1980</strain>
    </source>
</reference>
<evidence type="ECO:0000313" key="2">
    <source>
        <dbReference type="EMBL" id="KRZ74789.1"/>
    </source>
</evidence>
<keyword evidence="1" id="KW-0472">Membrane</keyword>
<organism evidence="2 3">
    <name type="scientific">Trichinella papuae</name>
    <dbReference type="NCBI Taxonomy" id="268474"/>
    <lineage>
        <taxon>Eukaryota</taxon>
        <taxon>Metazoa</taxon>
        <taxon>Ecdysozoa</taxon>
        <taxon>Nematoda</taxon>
        <taxon>Enoplea</taxon>
        <taxon>Dorylaimia</taxon>
        <taxon>Trichinellida</taxon>
        <taxon>Trichinellidae</taxon>
        <taxon>Trichinella</taxon>
    </lineage>
</organism>
<dbReference type="EMBL" id="JYDO01000045">
    <property type="protein sequence ID" value="KRZ74789.1"/>
    <property type="molecule type" value="Genomic_DNA"/>
</dbReference>
<evidence type="ECO:0000256" key="1">
    <source>
        <dbReference type="SAM" id="Phobius"/>
    </source>
</evidence>
<comment type="caution">
    <text evidence="2">The sequence shown here is derived from an EMBL/GenBank/DDBJ whole genome shotgun (WGS) entry which is preliminary data.</text>
</comment>
<feature type="transmembrane region" description="Helical" evidence="1">
    <location>
        <begin position="48"/>
        <end position="69"/>
    </location>
</feature>
<evidence type="ECO:0000313" key="3">
    <source>
        <dbReference type="Proteomes" id="UP000054843"/>
    </source>
</evidence>
<keyword evidence="1" id="KW-0812">Transmembrane</keyword>
<name>A0A0V1MTD9_9BILA</name>
<keyword evidence="3" id="KW-1185">Reference proteome</keyword>
<proteinExistence type="predicted"/>
<gene>
    <name evidence="2" type="ORF">T10_5411</name>
</gene>
<protein>
    <submittedName>
        <fullName evidence="2">Uncharacterized protein</fullName>
    </submittedName>
</protein>
<accession>A0A0V1MTD9</accession>
<sequence>MPFGWNSGFDEGKITSNGSLVSETEASFNKMRLKTTLVGRKIFCYKTLFPTTTTTTIHFIAFVVFLYLAEEVEGEEEKSGAVSNSQQIFSVHLLHFSLG</sequence>
<dbReference type="Proteomes" id="UP000054843">
    <property type="component" value="Unassembled WGS sequence"/>
</dbReference>